<reference evidence="2" key="1">
    <citation type="submission" date="2022-08" db="EMBL/GenBank/DDBJ databases">
        <authorList>
            <person name="Kallberg Y."/>
            <person name="Tangrot J."/>
            <person name="Rosling A."/>
        </authorList>
    </citation>
    <scope>NUCLEOTIDE SEQUENCE</scope>
    <source>
        <strain evidence="2">Wild A</strain>
    </source>
</reference>
<dbReference type="EMBL" id="CAMKVN010003358">
    <property type="protein sequence ID" value="CAI2184506.1"/>
    <property type="molecule type" value="Genomic_DNA"/>
</dbReference>
<keyword evidence="3" id="KW-1185">Reference proteome</keyword>
<proteinExistence type="predicted"/>
<keyword evidence="1" id="KW-0732">Signal</keyword>
<evidence type="ECO:0000256" key="1">
    <source>
        <dbReference type="SAM" id="SignalP"/>
    </source>
</evidence>
<protein>
    <submittedName>
        <fullName evidence="2">18339_t:CDS:1</fullName>
    </submittedName>
</protein>
<dbReference type="Proteomes" id="UP001153678">
    <property type="component" value="Unassembled WGS sequence"/>
</dbReference>
<name>A0A9W4SX16_9GLOM</name>
<feature type="signal peptide" evidence="1">
    <location>
        <begin position="1"/>
        <end position="20"/>
    </location>
</feature>
<sequence length="159" mass="17526">MKRNFYVVVILLATISMINAQNPPFFESCNAIPPIPSDIRITTEPESVDDLLNLPPDSSIVIHVSGTAKEGDNLSQSMVSAVFVMEHNNDAAPPFHKRFCDILISDPKCPQFETNHNFELNFTIKAPQSILGTVLGISIGDETTQTAKYCAVTRSFQNN</sequence>
<dbReference type="AlphaFoldDB" id="A0A9W4SX16"/>
<comment type="caution">
    <text evidence="2">The sequence shown here is derived from an EMBL/GenBank/DDBJ whole genome shotgun (WGS) entry which is preliminary data.</text>
</comment>
<evidence type="ECO:0000313" key="3">
    <source>
        <dbReference type="Proteomes" id="UP001153678"/>
    </source>
</evidence>
<accession>A0A9W4SX16</accession>
<evidence type="ECO:0000313" key="2">
    <source>
        <dbReference type="EMBL" id="CAI2184506.1"/>
    </source>
</evidence>
<organism evidence="2 3">
    <name type="scientific">Funneliformis geosporum</name>
    <dbReference type="NCBI Taxonomy" id="1117311"/>
    <lineage>
        <taxon>Eukaryota</taxon>
        <taxon>Fungi</taxon>
        <taxon>Fungi incertae sedis</taxon>
        <taxon>Mucoromycota</taxon>
        <taxon>Glomeromycotina</taxon>
        <taxon>Glomeromycetes</taxon>
        <taxon>Glomerales</taxon>
        <taxon>Glomeraceae</taxon>
        <taxon>Funneliformis</taxon>
    </lineage>
</organism>
<gene>
    <name evidence="2" type="ORF">FWILDA_LOCUS11611</name>
</gene>
<dbReference type="OrthoDB" id="2357745at2759"/>
<feature type="chain" id="PRO_5040955743" evidence="1">
    <location>
        <begin position="21"/>
        <end position="159"/>
    </location>
</feature>